<dbReference type="EMBL" id="FNXY01000005">
    <property type="protein sequence ID" value="SEJ19359.1"/>
    <property type="molecule type" value="Genomic_DNA"/>
</dbReference>
<dbReference type="PANTHER" id="PTHR34219:SF3">
    <property type="entry name" value="BLL7967 PROTEIN"/>
    <property type="match status" value="1"/>
</dbReference>
<keyword evidence="3" id="KW-1185">Reference proteome</keyword>
<keyword evidence="1" id="KW-0472">Membrane</keyword>
<accession>A0A1H6WQP8</accession>
<dbReference type="InterPro" id="IPR005625">
    <property type="entry name" value="PepSY-ass_TM"/>
</dbReference>
<dbReference type="AlphaFoldDB" id="A0A1H6WQP8"/>
<sequence>MKKVIHFLHLWLGLGSGLIVFILAVTGCIYAFQEEIQNATQSYRYVEPQKKPFLPPSEFKVIGEKALPNKKIHSVQYADSKTAAVITYFSFEPEEYYYLAYANPYTGEVLKVKNMDSDFFRFILMGHYYLWLPPSIGQPIAASATLIFAFMLLSGLVLWWPKNKAALKQRFTVKWGAKWRRKNYDLHNVLGFYTIPIALIIAATGLIMGFQWFSKSVYWATSGGETMTPFYEAESKGKPGSTGEIPVLDILWKKTMAENPQAQTIEMHYPETPKSTIAAVTNPIAGTYWKCDYIYYDQYTMQPIPVTHNFGRYHEKLTLANKIMRMNYDIHIGAIIGLPGKILAFIISFITASLPVTGFIIWWGRKKKTKKSPVRIALKEELVKN</sequence>
<dbReference type="RefSeq" id="WP_090337670.1">
    <property type="nucleotide sequence ID" value="NZ_FNXY01000005.1"/>
</dbReference>
<dbReference type="Pfam" id="PF03929">
    <property type="entry name" value="PepSY_TM"/>
    <property type="match status" value="1"/>
</dbReference>
<keyword evidence="1" id="KW-1133">Transmembrane helix</keyword>
<feature type="transmembrane region" description="Helical" evidence="1">
    <location>
        <begin position="7"/>
        <end position="32"/>
    </location>
</feature>
<dbReference type="PANTHER" id="PTHR34219">
    <property type="entry name" value="IRON-REGULATED INNER MEMBRANE PROTEIN-RELATED"/>
    <property type="match status" value="1"/>
</dbReference>
<evidence type="ECO:0000313" key="3">
    <source>
        <dbReference type="Proteomes" id="UP000199532"/>
    </source>
</evidence>
<protein>
    <submittedName>
        <fullName evidence="2">Uncharacterized iron-regulated membrane protein</fullName>
    </submittedName>
</protein>
<evidence type="ECO:0000313" key="2">
    <source>
        <dbReference type="EMBL" id="SEJ19359.1"/>
    </source>
</evidence>
<dbReference type="STRING" id="408657.SAMN04487995_3701"/>
<feature type="transmembrane region" description="Helical" evidence="1">
    <location>
        <begin position="190"/>
        <end position="213"/>
    </location>
</feature>
<feature type="transmembrane region" description="Helical" evidence="1">
    <location>
        <begin position="140"/>
        <end position="160"/>
    </location>
</feature>
<gene>
    <name evidence="2" type="ORF">SAMN04487995_3701</name>
</gene>
<keyword evidence="1" id="KW-0812">Transmembrane</keyword>
<proteinExistence type="predicted"/>
<dbReference type="OrthoDB" id="111691at2"/>
<evidence type="ECO:0000256" key="1">
    <source>
        <dbReference type="SAM" id="Phobius"/>
    </source>
</evidence>
<feature type="transmembrane region" description="Helical" evidence="1">
    <location>
        <begin position="342"/>
        <end position="363"/>
    </location>
</feature>
<name>A0A1H6WQP8_9BACT</name>
<dbReference type="Proteomes" id="UP000199532">
    <property type="component" value="Unassembled WGS sequence"/>
</dbReference>
<dbReference type="PROSITE" id="PS51257">
    <property type="entry name" value="PROKAR_LIPOPROTEIN"/>
    <property type="match status" value="1"/>
</dbReference>
<reference evidence="2 3" key="1">
    <citation type="submission" date="2016-10" db="EMBL/GenBank/DDBJ databases">
        <authorList>
            <person name="de Groot N.N."/>
        </authorList>
    </citation>
    <scope>NUCLEOTIDE SEQUENCE [LARGE SCALE GENOMIC DNA]</scope>
    <source>
        <strain evidence="2 3">DSM 19938</strain>
    </source>
</reference>
<organism evidence="2 3">
    <name type="scientific">Dyadobacter koreensis</name>
    <dbReference type="NCBI Taxonomy" id="408657"/>
    <lineage>
        <taxon>Bacteria</taxon>
        <taxon>Pseudomonadati</taxon>
        <taxon>Bacteroidota</taxon>
        <taxon>Cytophagia</taxon>
        <taxon>Cytophagales</taxon>
        <taxon>Spirosomataceae</taxon>
        <taxon>Dyadobacter</taxon>
    </lineage>
</organism>